<protein>
    <recommendedName>
        <fullName evidence="3">Lipoprotein</fullName>
    </recommendedName>
</protein>
<sequence>MKHMLLAYFAIVLIGCTSSQHSTDKSIPGLTTKQLADNQYILRYETRHGSKRSALEQSMLQAANITIDTGYDWFLVAEQAVDVERSKPTNTPRFEQRAHCGLLTCTSQTSPTLHESTLLERTIVTRLTIILGKGIKPSEKAHDAYTLIEGGNNTQN</sequence>
<evidence type="ECO:0000313" key="2">
    <source>
        <dbReference type="Proteomes" id="UP000638462"/>
    </source>
</evidence>
<dbReference type="RefSeq" id="WP_188726823.1">
    <property type="nucleotide sequence ID" value="NZ_BMIT01000001.1"/>
</dbReference>
<comment type="caution">
    <text evidence="1">The sequence shown here is derived from an EMBL/GenBank/DDBJ whole genome shotgun (WGS) entry which is preliminary data.</text>
</comment>
<evidence type="ECO:0008006" key="3">
    <source>
        <dbReference type="Google" id="ProtNLM"/>
    </source>
</evidence>
<dbReference type="EMBL" id="BMIT01000001">
    <property type="protein sequence ID" value="GGE81929.1"/>
    <property type="molecule type" value="Genomic_DNA"/>
</dbReference>
<keyword evidence="2" id="KW-1185">Reference proteome</keyword>
<dbReference type="NCBIfam" id="NF047637">
    <property type="entry name" value="lipo_CC0125"/>
    <property type="match status" value="1"/>
</dbReference>
<organism evidence="1 2">
    <name type="scientific">Pseudoalteromonas gelatinilytica</name>
    <dbReference type="NCBI Taxonomy" id="1703256"/>
    <lineage>
        <taxon>Bacteria</taxon>
        <taxon>Pseudomonadati</taxon>
        <taxon>Pseudomonadota</taxon>
        <taxon>Gammaproteobacteria</taxon>
        <taxon>Alteromonadales</taxon>
        <taxon>Pseudoalteromonadaceae</taxon>
        <taxon>Pseudoalteromonas</taxon>
    </lineage>
</organism>
<dbReference type="Proteomes" id="UP000638462">
    <property type="component" value="Unassembled WGS sequence"/>
</dbReference>
<name>A0ABQ1T7I7_9GAMM</name>
<evidence type="ECO:0000313" key="1">
    <source>
        <dbReference type="EMBL" id="GGE81929.1"/>
    </source>
</evidence>
<dbReference type="PROSITE" id="PS51257">
    <property type="entry name" value="PROKAR_LIPOPROTEIN"/>
    <property type="match status" value="1"/>
</dbReference>
<gene>
    <name evidence="1" type="ORF">GCM10008027_03180</name>
</gene>
<reference evidence="2" key="1">
    <citation type="journal article" date="2019" name="Int. J. Syst. Evol. Microbiol.">
        <title>The Global Catalogue of Microorganisms (GCM) 10K type strain sequencing project: providing services to taxonomists for standard genome sequencing and annotation.</title>
        <authorList>
            <consortium name="The Broad Institute Genomics Platform"/>
            <consortium name="The Broad Institute Genome Sequencing Center for Infectious Disease"/>
            <person name="Wu L."/>
            <person name="Ma J."/>
        </authorList>
    </citation>
    <scope>NUCLEOTIDE SEQUENCE [LARGE SCALE GENOMIC DNA]</scope>
    <source>
        <strain evidence="2">CGMCC 1.15394</strain>
    </source>
</reference>
<accession>A0ABQ1T7I7</accession>
<proteinExistence type="predicted"/>